<dbReference type="EMBL" id="NCKV01000472">
    <property type="protein sequence ID" value="RWS30528.1"/>
    <property type="molecule type" value="Genomic_DNA"/>
</dbReference>
<gene>
    <name evidence="1" type="ORF">B4U80_05100</name>
</gene>
<evidence type="ECO:0000313" key="2">
    <source>
        <dbReference type="Proteomes" id="UP000288716"/>
    </source>
</evidence>
<keyword evidence="2" id="KW-1185">Reference proteome</keyword>
<comment type="caution">
    <text evidence="1">The sequence shown here is derived from an EMBL/GenBank/DDBJ whole genome shotgun (WGS) entry which is preliminary data.</text>
</comment>
<dbReference type="VEuPathDB" id="VectorBase:LDEU001516"/>
<dbReference type="Proteomes" id="UP000288716">
    <property type="component" value="Unassembled WGS sequence"/>
</dbReference>
<proteinExistence type="predicted"/>
<name>A0A443SSN7_9ACAR</name>
<reference evidence="1 2" key="1">
    <citation type="journal article" date="2018" name="Gigascience">
        <title>Genomes of trombidid mites reveal novel predicted allergens and laterally-transferred genes associated with secondary metabolism.</title>
        <authorList>
            <person name="Dong X."/>
            <person name="Chaisiri K."/>
            <person name="Xia D."/>
            <person name="Armstrong S.D."/>
            <person name="Fang Y."/>
            <person name="Donnelly M.J."/>
            <person name="Kadowaki T."/>
            <person name="McGarry J.W."/>
            <person name="Darby A.C."/>
            <person name="Makepeace B.L."/>
        </authorList>
    </citation>
    <scope>NUCLEOTIDE SEQUENCE [LARGE SCALE GENOMIC DNA]</scope>
    <source>
        <strain evidence="1">UoL-UT</strain>
    </source>
</reference>
<dbReference type="AlphaFoldDB" id="A0A443SSN7"/>
<protein>
    <submittedName>
        <fullName evidence="1">Uncharacterized protein</fullName>
    </submittedName>
</protein>
<accession>A0A443SSN7</accession>
<sequence>MWPIHFGLGTGFGFATNDLQHDLNSRK</sequence>
<evidence type="ECO:0000313" key="1">
    <source>
        <dbReference type="EMBL" id="RWS30528.1"/>
    </source>
</evidence>
<organism evidence="1 2">
    <name type="scientific">Leptotrombidium deliense</name>
    <dbReference type="NCBI Taxonomy" id="299467"/>
    <lineage>
        <taxon>Eukaryota</taxon>
        <taxon>Metazoa</taxon>
        <taxon>Ecdysozoa</taxon>
        <taxon>Arthropoda</taxon>
        <taxon>Chelicerata</taxon>
        <taxon>Arachnida</taxon>
        <taxon>Acari</taxon>
        <taxon>Acariformes</taxon>
        <taxon>Trombidiformes</taxon>
        <taxon>Prostigmata</taxon>
        <taxon>Anystina</taxon>
        <taxon>Parasitengona</taxon>
        <taxon>Trombiculoidea</taxon>
        <taxon>Trombiculidae</taxon>
        <taxon>Leptotrombidium</taxon>
    </lineage>
</organism>